<protein>
    <submittedName>
        <fullName evidence="1">Uncharacterized protein</fullName>
    </submittedName>
</protein>
<dbReference type="EMBL" id="VSSQ01018189">
    <property type="protein sequence ID" value="MPM61167.1"/>
    <property type="molecule type" value="Genomic_DNA"/>
</dbReference>
<name>A0A645B6Y3_9ZZZZ</name>
<reference evidence="1" key="1">
    <citation type="submission" date="2019-08" db="EMBL/GenBank/DDBJ databases">
        <authorList>
            <person name="Kucharzyk K."/>
            <person name="Murdoch R.W."/>
            <person name="Higgins S."/>
            <person name="Loffler F."/>
        </authorList>
    </citation>
    <scope>NUCLEOTIDE SEQUENCE</scope>
</reference>
<sequence length="83" mass="9182">MSSEQAAELTEALNDCKEILTETVIDTAKCQAKIDRLVNILVDLGAISKEEPSEKEATLLKITKSIYEYISKKVGNKGFSDLF</sequence>
<dbReference type="AlphaFoldDB" id="A0A645B6Y3"/>
<gene>
    <name evidence="1" type="ORF">SDC9_108023</name>
</gene>
<accession>A0A645B6Y3</accession>
<comment type="caution">
    <text evidence="1">The sequence shown here is derived from an EMBL/GenBank/DDBJ whole genome shotgun (WGS) entry which is preliminary data.</text>
</comment>
<organism evidence="1">
    <name type="scientific">bioreactor metagenome</name>
    <dbReference type="NCBI Taxonomy" id="1076179"/>
    <lineage>
        <taxon>unclassified sequences</taxon>
        <taxon>metagenomes</taxon>
        <taxon>ecological metagenomes</taxon>
    </lineage>
</organism>
<evidence type="ECO:0000313" key="1">
    <source>
        <dbReference type="EMBL" id="MPM61167.1"/>
    </source>
</evidence>
<proteinExistence type="predicted"/>